<keyword evidence="1" id="KW-0479">Metal-binding</keyword>
<organism evidence="10">
    <name type="scientific">Salpingoeca rosetta (strain ATCC 50818 / BSB-021)</name>
    <dbReference type="NCBI Taxonomy" id="946362"/>
    <lineage>
        <taxon>Eukaryota</taxon>
        <taxon>Choanoflagellata</taxon>
        <taxon>Craspedida</taxon>
        <taxon>Salpingoecidae</taxon>
        <taxon>Salpingoeca</taxon>
    </lineage>
</organism>
<dbReference type="PROSITE" id="PS50089">
    <property type="entry name" value="ZF_RING_2"/>
    <property type="match status" value="1"/>
</dbReference>
<feature type="compositionally biased region" description="Basic and acidic residues" evidence="5">
    <location>
        <begin position="221"/>
        <end position="232"/>
    </location>
</feature>
<dbReference type="SMART" id="SM00184">
    <property type="entry name" value="RING"/>
    <property type="match status" value="1"/>
</dbReference>
<name>F2TZM0_SALR5</name>
<dbReference type="InterPro" id="IPR001841">
    <property type="entry name" value="Znf_RING"/>
</dbReference>
<gene>
    <name evidence="9" type="ORF">PTSG_02012</name>
</gene>
<evidence type="ECO:0008006" key="11">
    <source>
        <dbReference type="Google" id="ProtNLM"/>
    </source>
</evidence>
<dbReference type="InParanoid" id="F2TZM0"/>
<dbReference type="InterPro" id="IPR017907">
    <property type="entry name" value="Znf_RING_CS"/>
</dbReference>
<dbReference type="RefSeq" id="XP_004998000.1">
    <property type="nucleotide sequence ID" value="XM_004997943.1"/>
</dbReference>
<evidence type="ECO:0000313" key="10">
    <source>
        <dbReference type="Proteomes" id="UP000007799"/>
    </source>
</evidence>
<feature type="compositionally biased region" description="Basic and acidic residues" evidence="5">
    <location>
        <begin position="267"/>
        <end position="281"/>
    </location>
</feature>
<keyword evidence="6" id="KW-0472">Membrane</keyword>
<dbReference type="PROSITE" id="PS00518">
    <property type="entry name" value="ZF_RING_1"/>
    <property type="match status" value="1"/>
</dbReference>
<evidence type="ECO:0000256" key="6">
    <source>
        <dbReference type="SAM" id="Phobius"/>
    </source>
</evidence>
<dbReference type="STRING" id="946362.F2TZM0"/>
<dbReference type="Gene3D" id="3.30.40.10">
    <property type="entry name" value="Zinc/RING finger domain, C3HC4 (zinc finger)"/>
    <property type="match status" value="1"/>
</dbReference>
<keyword evidence="3" id="KW-0862">Zinc</keyword>
<evidence type="ECO:0000256" key="4">
    <source>
        <dbReference type="PROSITE-ProRule" id="PRU00175"/>
    </source>
</evidence>
<dbReference type="AlphaFoldDB" id="F2TZM0"/>
<dbReference type="Proteomes" id="UP000007799">
    <property type="component" value="Unassembled WGS sequence"/>
</dbReference>
<evidence type="ECO:0000256" key="2">
    <source>
        <dbReference type="ARBA" id="ARBA00022771"/>
    </source>
</evidence>
<accession>F2TZM0</accession>
<keyword evidence="6" id="KW-1133">Transmembrane helix</keyword>
<dbReference type="GeneID" id="16078596"/>
<dbReference type="InterPro" id="IPR013083">
    <property type="entry name" value="Znf_RING/FYVE/PHD"/>
</dbReference>
<dbReference type="GO" id="GO:0008270">
    <property type="term" value="F:zinc ion binding"/>
    <property type="evidence" value="ECO:0007669"/>
    <property type="project" value="UniProtKB-KW"/>
</dbReference>
<protein>
    <recommendedName>
        <fullName evidence="11">RING-type domain-containing protein</fullName>
    </recommendedName>
</protein>
<evidence type="ECO:0000259" key="8">
    <source>
        <dbReference type="PROSITE" id="PS51382"/>
    </source>
</evidence>
<keyword evidence="6" id="KW-0812">Transmembrane</keyword>
<reference evidence="9" key="1">
    <citation type="submission" date="2009-08" db="EMBL/GenBank/DDBJ databases">
        <title>Annotation of Salpingoeca rosetta.</title>
        <authorList>
            <consortium name="The Broad Institute Genome Sequencing Platform"/>
            <person name="Russ C."/>
            <person name="Cuomo C."/>
            <person name="Burger G."/>
            <person name="Gray M.W."/>
            <person name="Holland P.W.H."/>
            <person name="King N."/>
            <person name="Lang F.B.F."/>
            <person name="Roger A.J."/>
            <person name="Ruiz-Trillo I."/>
            <person name="Young S.K."/>
            <person name="Zeng Q."/>
            <person name="Gargeya S."/>
            <person name="Alvarado L."/>
            <person name="Berlin A."/>
            <person name="Chapman S.B."/>
            <person name="Chen Z."/>
            <person name="Freedman E."/>
            <person name="Gellesch M."/>
            <person name="Goldberg J."/>
            <person name="Griggs A."/>
            <person name="Gujja S."/>
            <person name="Heilman E."/>
            <person name="Heiman D."/>
            <person name="Howarth C."/>
            <person name="Mehta T."/>
            <person name="Neiman D."/>
            <person name="Pearson M."/>
            <person name="Roberts A."/>
            <person name="Saif S."/>
            <person name="Shea T."/>
            <person name="Shenoy N."/>
            <person name="Sisk P."/>
            <person name="Stolte C."/>
            <person name="Sykes S."/>
            <person name="White J."/>
            <person name="Yandava C."/>
            <person name="Haas B."/>
            <person name="Nusbaum C."/>
            <person name="Birren B."/>
        </authorList>
    </citation>
    <scope>NUCLEOTIDE SEQUENCE [LARGE SCALE GENOMIC DNA]</scope>
    <source>
        <strain evidence="9">ATCC 50818</strain>
    </source>
</reference>
<keyword evidence="2 4" id="KW-0863">Zinc-finger</keyword>
<feature type="compositionally biased region" description="Low complexity" evidence="5">
    <location>
        <begin position="246"/>
        <end position="260"/>
    </location>
</feature>
<feature type="transmembrane region" description="Helical" evidence="6">
    <location>
        <begin position="428"/>
        <end position="453"/>
    </location>
</feature>
<keyword evidence="10" id="KW-1185">Reference proteome</keyword>
<feature type="compositionally biased region" description="Low complexity" evidence="5">
    <location>
        <begin position="294"/>
        <end position="317"/>
    </location>
</feature>
<evidence type="ECO:0000256" key="3">
    <source>
        <dbReference type="ARBA" id="ARBA00022833"/>
    </source>
</evidence>
<evidence type="ECO:0000256" key="5">
    <source>
        <dbReference type="SAM" id="MobiDB-lite"/>
    </source>
</evidence>
<proteinExistence type="predicted"/>
<dbReference type="EMBL" id="GL832957">
    <property type="protein sequence ID" value="EGD79044.1"/>
    <property type="molecule type" value="Genomic_DNA"/>
</dbReference>
<dbReference type="SUPFAM" id="SSF57850">
    <property type="entry name" value="RING/U-box"/>
    <property type="match status" value="1"/>
</dbReference>
<dbReference type="InterPro" id="IPR004331">
    <property type="entry name" value="SPX_dom"/>
</dbReference>
<feature type="region of interest" description="Disordered" evidence="5">
    <location>
        <begin position="149"/>
        <end position="344"/>
    </location>
</feature>
<feature type="domain" description="RING-type" evidence="7">
    <location>
        <begin position="351"/>
        <end position="386"/>
    </location>
</feature>
<evidence type="ECO:0000313" key="9">
    <source>
        <dbReference type="EMBL" id="EGD79044.1"/>
    </source>
</evidence>
<dbReference type="KEGG" id="sre:PTSG_02012"/>
<sequence>MKFGARIEAEAARSGQPHKYFAYNTIKQHIKSKDISAVQKNLHLEMEKVEHHFRQEEFDCMRTFNELQKQSWNCAAVRESAIASLERRINQLVGFGQWNYTAVEKITKKIRRRLGQGILPDTTSTMLEQWYPYVSMEPARMLAMLQDLPARPDTGTSSRSDDNDISSAADCHGDDGDSTCNGDGAHDGERDEDADPAAAAAAGRVVGVHNGGGLDGSAMDSHGEGDDARESGIDEEEDLEHEDTAHSAAHAADTPATVATVRRRRVNRNDSTKQCDDDNRIRSPALTRGAAKPSGTTHTGGSNTTAAANATSGATATPAIHSTPASTAQATRTDEASGGEESDAEVSATGCPVCLCTRMREPALCSCAHTFCFDCISQTETCPVCRKRHFSTFVIAGSGDVVTVDSAWQSGDESPSVMAAALRRVRDIIWYLVVLVVLLPFLAALFALGFMWSGARELIDAIRGKQTVYPVPLSYKKLPLIAPHGLTTAPPPWSQPTLWE</sequence>
<dbReference type="PROSITE" id="PS51382">
    <property type="entry name" value="SPX"/>
    <property type="match status" value="1"/>
</dbReference>
<feature type="domain" description="SPX" evidence="8">
    <location>
        <begin position="1"/>
        <end position="124"/>
    </location>
</feature>
<evidence type="ECO:0000259" key="7">
    <source>
        <dbReference type="PROSITE" id="PS50089"/>
    </source>
</evidence>
<dbReference type="OrthoDB" id="9970435at2759"/>
<evidence type="ECO:0000256" key="1">
    <source>
        <dbReference type="ARBA" id="ARBA00022723"/>
    </source>
</evidence>